<dbReference type="HOGENOM" id="CLU_133210_2_0_11"/>
<proteinExistence type="predicted"/>
<dbReference type="STRING" id="2045.KR76_27075"/>
<reference evidence="1 2" key="1">
    <citation type="journal article" date="2015" name="Genome Announc.">
        <title>Complete Genome Sequence of Steroid-Transforming Nocardioides simplex VKM Ac-2033D.</title>
        <authorList>
            <person name="Shtratnikova V.Y."/>
            <person name="Schelkunov M.I."/>
            <person name="Pekov Y.A."/>
            <person name="Fokina V.V."/>
            <person name="Logacheva M.D."/>
            <person name="Sokolov S.L."/>
            <person name="Bragin E.Y."/>
            <person name="Ashapkin V.V."/>
            <person name="Donova M.V."/>
        </authorList>
    </citation>
    <scope>NUCLEOTIDE SEQUENCE [LARGE SCALE GENOMIC DNA]</scope>
    <source>
        <strain evidence="1 2">VKM Ac-2033D</strain>
    </source>
</reference>
<gene>
    <name evidence="1" type="ORF">KR76_27075</name>
</gene>
<name>A0A0A1DXN3_NOCSI</name>
<dbReference type="RefSeq" id="WP_200887033.1">
    <property type="nucleotide sequence ID" value="NZ_BJMC01000016.1"/>
</dbReference>
<dbReference type="Proteomes" id="UP000030300">
    <property type="component" value="Chromosome"/>
</dbReference>
<evidence type="ECO:0000313" key="1">
    <source>
        <dbReference type="EMBL" id="AIY20220.2"/>
    </source>
</evidence>
<dbReference type="KEGG" id="psim:KR76_27075"/>
<keyword evidence="2" id="KW-1185">Reference proteome</keyword>
<accession>A0A0A1DXN3</accession>
<sequence length="96" mass="10302">MGAPIAPVTVRPDVRLETAPMSPVSCDTCGAAVEARKSSWEQTSIQWHAADVERCLERRAAMPPRIEGTLFAGCVSLRQALAKAVERGDLPVLADD</sequence>
<dbReference type="AlphaFoldDB" id="A0A0A1DXN3"/>
<organism evidence="1 2">
    <name type="scientific">Nocardioides simplex</name>
    <name type="common">Arthrobacter simplex</name>
    <dbReference type="NCBI Taxonomy" id="2045"/>
    <lineage>
        <taxon>Bacteria</taxon>
        <taxon>Bacillati</taxon>
        <taxon>Actinomycetota</taxon>
        <taxon>Actinomycetes</taxon>
        <taxon>Propionibacteriales</taxon>
        <taxon>Nocardioidaceae</taxon>
        <taxon>Pimelobacter</taxon>
    </lineage>
</organism>
<evidence type="ECO:0000313" key="2">
    <source>
        <dbReference type="Proteomes" id="UP000030300"/>
    </source>
</evidence>
<protein>
    <submittedName>
        <fullName evidence="1">Uncharacterized protein</fullName>
    </submittedName>
</protein>
<dbReference type="EMBL" id="CP009896">
    <property type="protein sequence ID" value="AIY20220.2"/>
    <property type="molecule type" value="Genomic_DNA"/>
</dbReference>
<dbReference type="GeneID" id="96612400"/>